<feature type="domain" description="ABC transporter" evidence="9">
    <location>
        <begin position="254"/>
        <end position="498"/>
    </location>
</feature>
<proteinExistence type="predicted"/>
<dbReference type="GO" id="GO:0005524">
    <property type="term" value="F:ATP binding"/>
    <property type="evidence" value="ECO:0007669"/>
    <property type="project" value="UniProtKB-KW"/>
</dbReference>
<dbReference type="InterPro" id="IPR027417">
    <property type="entry name" value="P-loop_NTPase"/>
</dbReference>
<dbReference type="PANTHER" id="PTHR43790:SF1">
    <property type="entry name" value="XYLOSE IMPORT ATP-BINDING PROTEIN XYLG"/>
    <property type="match status" value="1"/>
</dbReference>
<dbReference type="CDD" id="cd03215">
    <property type="entry name" value="ABC_Carb_Monos_II"/>
    <property type="match status" value="1"/>
</dbReference>
<keyword evidence="1" id="KW-0813">Transport</keyword>
<dbReference type="Gene3D" id="3.40.50.300">
    <property type="entry name" value="P-loop containing nucleotide triphosphate hydrolases"/>
    <property type="match status" value="2"/>
</dbReference>
<dbReference type="RefSeq" id="WP_369017904.1">
    <property type="nucleotide sequence ID" value="NZ_CP121689.1"/>
</dbReference>
<keyword evidence="11" id="KW-1185">Reference proteome</keyword>
<protein>
    <submittedName>
        <fullName evidence="10">Sugar ABC transporter ATP-binding protein</fullName>
    </submittedName>
</protein>
<dbReference type="Proteomes" id="UP001461341">
    <property type="component" value="Chromosome"/>
</dbReference>
<keyword evidence="7" id="KW-1278">Translocase</keyword>
<dbReference type="EMBL" id="CP121689">
    <property type="protein sequence ID" value="WZL75754.1"/>
    <property type="molecule type" value="Genomic_DNA"/>
</dbReference>
<dbReference type="PANTHER" id="PTHR43790">
    <property type="entry name" value="CARBOHYDRATE TRANSPORT ATP-BINDING PROTEIN MG119-RELATED"/>
    <property type="match status" value="1"/>
</dbReference>
<feature type="domain" description="ABC transporter" evidence="9">
    <location>
        <begin position="6"/>
        <end position="242"/>
    </location>
</feature>
<evidence type="ECO:0000256" key="2">
    <source>
        <dbReference type="ARBA" id="ARBA00022475"/>
    </source>
</evidence>
<evidence type="ECO:0000256" key="7">
    <source>
        <dbReference type="ARBA" id="ARBA00022967"/>
    </source>
</evidence>
<evidence type="ECO:0000256" key="1">
    <source>
        <dbReference type="ARBA" id="ARBA00022448"/>
    </source>
</evidence>
<keyword evidence="6 10" id="KW-0067">ATP-binding</keyword>
<evidence type="ECO:0000313" key="11">
    <source>
        <dbReference type="Proteomes" id="UP001461341"/>
    </source>
</evidence>
<dbReference type="SMART" id="SM00382">
    <property type="entry name" value="AAA"/>
    <property type="match status" value="2"/>
</dbReference>
<organism evidence="10 11">
    <name type="scientific">Thermatribacter velox</name>
    <dbReference type="NCBI Taxonomy" id="3039681"/>
    <lineage>
        <taxon>Bacteria</taxon>
        <taxon>Pseudomonadati</taxon>
        <taxon>Atribacterota</taxon>
        <taxon>Atribacteria</taxon>
        <taxon>Atribacterales</taxon>
        <taxon>Thermatribacteraceae</taxon>
        <taxon>Thermatribacter</taxon>
    </lineage>
</organism>
<keyword evidence="5" id="KW-0547">Nucleotide-binding</keyword>
<evidence type="ECO:0000259" key="9">
    <source>
        <dbReference type="PROSITE" id="PS50893"/>
    </source>
</evidence>
<dbReference type="InterPro" id="IPR003593">
    <property type="entry name" value="AAA+_ATPase"/>
</dbReference>
<keyword evidence="4" id="KW-0677">Repeat</keyword>
<dbReference type="Pfam" id="PF00005">
    <property type="entry name" value="ABC_tran"/>
    <property type="match status" value="2"/>
</dbReference>
<evidence type="ECO:0000256" key="5">
    <source>
        <dbReference type="ARBA" id="ARBA00022741"/>
    </source>
</evidence>
<keyword evidence="8" id="KW-0472">Membrane</keyword>
<evidence type="ECO:0000256" key="4">
    <source>
        <dbReference type="ARBA" id="ARBA00022737"/>
    </source>
</evidence>
<evidence type="ECO:0000256" key="8">
    <source>
        <dbReference type="ARBA" id="ARBA00023136"/>
    </source>
</evidence>
<evidence type="ECO:0000313" key="10">
    <source>
        <dbReference type="EMBL" id="WZL75754.1"/>
    </source>
</evidence>
<dbReference type="InterPro" id="IPR017871">
    <property type="entry name" value="ABC_transporter-like_CS"/>
</dbReference>
<name>A0ABZ2YD88_9BACT</name>
<dbReference type="InterPro" id="IPR003439">
    <property type="entry name" value="ABC_transporter-like_ATP-bd"/>
</dbReference>
<gene>
    <name evidence="10" type="ORF">QBE54_09210</name>
</gene>
<sequence>MGEEFLVVKNVSKSFAGVQALKKVNLTIGRAEIRCLVGENGSGKSTLIKIISGAEAPDEGEIIINGKKFFRLHPIDSIREGIQVIYQDFSLFPNLTAAENIAFNYLLEKRRRLVDWKEVHNVARKAVESINVNIPLDRKVEELSVADKQLIAISRALLHNARLIIMDEPTTALTRKEVRSLFRVIKQLQQEGVSILFVSHKLDEVLEISEKVTILRNGRNVADGDRSSFDRSKLVFYMTGREIKESRYQYKPDATREPLLRVERLGCKGSFTDVSFELYPGEILGITGLLGSGRTELAMALFGLQPATEGNIYLDGKPVRIRSVQDAIRHGMGYVPEDRLTEGLFLPQSIGNNIVVSVIYRLLKRMGIIDLVQKNQQIMRWIKDLKIVTPSPDLPVQSLSGGNQQRVVLAKWLATMPKLLILNGPTVGVDIGSKSDIHQIIRSLAQQGMGVIIISDDIPEVVQNCNRILLMKRGRIVEEFSGEQVTEEELTQKMIGEEGLETKTKKTPTFV</sequence>
<dbReference type="CDD" id="cd03216">
    <property type="entry name" value="ABC_Carb_Monos_I"/>
    <property type="match status" value="1"/>
</dbReference>
<keyword evidence="3" id="KW-0762">Sugar transport</keyword>
<dbReference type="PROSITE" id="PS00211">
    <property type="entry name" value="ABC_TRANSPORTER_1"/>
    <property type="match status" value="1"/>
</dbReference>
<dbReference type="SUPFAM" id="SSF52540">
    <property type="entry name" value="P-loop containing nucleoside triphosphate hydrolases"/>
    <property type="match status" value="2"/>
</dbReference>
<dbReference type="InterPro" id="IPR050107">
    <property type="entry name" value="ABC_carbohydrate_import_ATPase"/>
</dbReference>
<keyword evidence="2" id="KW-1003">Cell membrane</keyword>
<accession>A0ABZ2YD88</accession>
<evidence type="ECO:0000256" key="3">
    <source>
        <dbReference type="ARBA" id="ARBA00022597"/>
    </source>
</evidence>
<dbReference type="PROSITE" id="PS50893">
    <property type="entry name" value="ABC_TRANSPORTER_2"/>
    <property type="match status" value="2"/>
</dbReference>
<evidence type="ECO:0000256" key="6">
    <source>
        <dbReference type="ARBA" id="ARBA00022840"/>
    </source>
</evidence>
<reference evidence="10 11" key="1">
    <citation type="submission" date="2023-03" db="EMBL/GenBank/DDBJ databases">
        <title>Novel Species.</title>
        <authorList>
            <person name="Ma S."/>
        </authorList>
    </citation>
    <scope>NUCLEOTIDE SEQUENCE [LARGE SCALE GENOMIC DNA]</scope>
    <source>
        <strain evidence="10 11">B11</strain>
    </source>
</reference>